<dbReference type="Proteomes" id="UP001140206">
    <property type="component" value="Chromosome 3"/>
</dbReference>
<dbReference type="PANTHER" id="PTHR26379:SF187">
    <property type="entry name" value="OS07G0655300 PROTEIN"/>
    <property type="match status" value="1"/>
</dbReference>
<feature type="domain" description="BTB" evidence="3">
    <location>
        <begin position="5"/>
        <end position="72"/>
    </location>
</feature>
<protein>
    <submittedName>
        <fullName evidence="5">BTB/POZ and MATH domain-containing protein 2</fullName>
    </submittedName>
</protein>
<feature type="domain" description="BPM/SPOP BACK" evidence="4">
    <location>
        <begin position="79"/>
        <end position="132"/>
    </location>
</feature>
<evidence type="ECO:0000256" key="2">
    <source>
        <dbReference type="ARBA" id="ARBA00010846"/>
    </source>
</evidence>
<dbReference type="InterPro" id="IPR000210">
    <property type="entry name" value="BTB/POZ_dom"/>
</dbReference>
<sequence>MKVKTNEIVEIEDMEAPIFKSMLHFIYSDLVPDLEELKDDKDASVAMAQLLLVAADRYNLERLKKLCQIRICDLIDVNNVAITLTLAEQHNCSELKAACLKFIKPPEVLAAVALTDGFKHMILNCSENIEELRKITKYSI</sequence>
<accession>A0AAV8E0B1</accession>
<comment type="caution">
    <text evidence="5">The sequence shown here is derived from an EMBL/GenBank/DDBJ whole genome shotgun (WGS) entry which is preliminary data.</text>
</comment>
<keyword evidence="6" id="KW-1185">Reference proteome</keyword>
<dbReference type="Pfam" id="PF24570">
    <property type="entry name" value="BACK_BPM_SPOP"/>
    <property type="match status" value="1"/>
</dbReference>
<dbReference type="Gene3D" id="3.30.710.10">
    <property type="entry name" value="Potassium Channel Kv1.1, Chain A"/>
    <property type="match status" value="1"/>
</dbReference>
<organism evidence="5 6">
    <name type="scientific">Rhynchospora pubera</name>
    <dbReference type="NCBI Taxonomy" id="906938"/>
    <lineage>
        <taxon>Eukaryota</taxon>
        <taxon>Viridiplantae</taxon>
        <taxon>Streptophyta</taxon>
        <taxon>Embryophyta</taxon>
        <taxon>Tracheophyta</taxon>
        <taxon>Spermatophyta</taxon>
        <taxon>Magnoliopsida</taxon>
        <taxon>Liliopsida</taxon>
        <taxon>Poales</taxon>
        <taxon>Cyperaceae</taxon>
        <taxon>Cyperoideae</taxon>
        <taxon>Rhynchosporeae</taxon>
        <taxon>Rhynchospora</taxon>
    </lineage>
</organism>
<dbReference type="InterPro" id="IPR011333">
    <property type="entry name" value="SKP1/BTB/POZ_sf"/>
</dbReference>
<evidence type="ECO:0000259" key="3">
    <source>
        <dbReference type="Pfam" id="PF00651"/>
    </source>
</evidence>
<gene>
    <name evidence="5" type="ORF">LUZ62_056772</name>
</gene>
<dbReference type="PANTHER" id="PTHR26379">
    <property type="entry name" value="BTB/POZ AND MATH DOMAIN-CONTAINING PROTEIN 1"/>
    <property type="match status" value="1"/>
</dbReference>
<dbReference type="GO" id="GO:0016567">
    <property type="term" value="P:protein ubiquitination"/>
    <property type="evidence" value="ECO:0007669"/>
    <property type="project" value="InterPro"/>
</dbReference>
<dbReference type="EMBL" id="JAMFTS010000003">
    <property type="protein sequence ID" value="KAJ4772515.1"/>
    <property type="molecule type" value="Genomic_DNA"/>
</dbReference>
<comment type="similarity">
    <text evidence="2">Belongs to the Tdpoz family.</text>
</comment>
<dbReference type="AlphaFoldDB" id="A0AAV8E0B1"/>
<dbReference type="SUPFAM" id="SSF54695">
    <property type="entry name" value="POZ domain"/>
    <property type="match status" value="1"/>
</dbReference>
<proteinExistence type="inferred from homology"/>
<reference evidence="5" key="1">
    <citation type="submission" date="2022-08" db="EMBL/GenBank/DDBJ databases">
        <authorList>
            <person name="Marques A."/>
        </authorList>
    </citation>
    <scope>NUCLEOTIDE SEQUENCE</scope>
    <source>
        <strain evidence="5">RhyPub2mFocal</strain>
        <tissue evidence="5">Leaves</tissue>
    </source>
</reference>
<dbReference type="InterPro" id="IPR056423">
    <property type="entry name" value="BACK_BPM_SPOP"/>
</dbReference>
<dbReference type="InterPro" id="IPR045005">
    <property type="entry name" value="BPM1-6"/>
</dbReference>
<evidence type="ECO:0000259" key="4">
    <source>
        <dbReference type="Pfam" id="PF24570"/>
    </source>
</evidence>
<dbReference type="Gene3D" id="1.25.40.420">
    <property type="match status" value="1"/>
</dbReference>
<comment type="pathway">
    <text evidence="1">Protein modification; protein ubiquitination.</text>
</comment>
<evidence type="ECO:0000313" key="5">
    <source>
        <dbReference type="EMBL" id="KAJ4772515.1"/>
    </source>
</evidence>
<evidence type="ECO:0000313" key="6">
    <source>
        <dbReference type="Proteomes" id="UP001140206"/>
    </source>
</evidence>
<dbReference type="Pfam" id="PF00651">
    <property type="entry name" value="BTB"/>
    <property type="match status" value="1"/>
</dbReference>
<evidence type="ECO:0000256" key="1">
    <source>
        <dbReference type="ARBA" id="ARBA00004906"/>
    </source>
</evidence>
<name>A0AAV8E0B1_9POAL</name>